<feature type="transmembrane region" description="Helical" evidence="6">
    <location>
        <begin position="38"/>
        <end position="59"/>
    </location>
</feature>
<feature type="transmembrane region" description="Helical" evidence="6">
    <location>
        <begin position="287"/>
        <end position="312"/>
    </location>
</feature>
<dbReference type="InterPro" id="IPR037272">
    <property type="entry name" value="SNS_sf"/>
</dbReference>
<evidence type="ECO:0008006" key="9">
    <source>
        <dbReference type="Google" id="ProtNLM"/>
    </source>
</evidence>
<evidence type="ECO:0000256" key="2">
    <source>
        <dbReference type="ARBA" id="ARBA00022448"/>
    </source>
</evidence>
<protein>
    <recommendedName>
        <fullName evidence="9">Amino acid permease</fullName>
    </recommendedName>
</protein>
<dbReference type="RefSeq" id="WP_172106484.1">
    <property type="nucleotide sequence ID" value="NZ_CP038017.1"/>
</dbReference>
<dbReference type="Proteomes" id="UP000503320">
    <property type="component" value="Chromosome"/>
</dbReference>
<feature type="transmembrane region" description="Helical" evidence="6">
    <location>
        <begin position="128"/>
        <end position="146"/>
    </location>
</feature>
<evidence type="ECO:0000256" key="3">
    <source>
        <dbReference type="ARBA" id="ARBA00022692"/>
    </source>
</evidence>
<dbReference type="InterPro" id="IPR000175">
    <property type="entry name" value="Na/ntran_symport"/>
</dbReference>
<feature type="transmembrane region" description="Helical" evidence="6">
    <location>
        <begin position="87"/>
        <end position="108"/>
    </location>
</feature>
<keyword evidence="8" id="KW-1185">Reference proteome</keyword>
<accession>A0A6M3HVR5</accession>
<evidence type="ECO:0000256" key="6">
    <source>
        <dbReference type="SAM" id="Phobius"/>
    </source>
</evidence>
<dbReference type="GO" id="GO:0016020">
    <property type="term" value="C:membrane"/>
    <property type="evidence" value="ECO:0007669"/>
    <property type="project" value="UniProtKB-SubCell"/>
</dbReference>
<evidence type="ECO:0000313" key="7">
    <source>
        <dbReference type="EMBL" id="QIV94312.1"/>
    </source>
</evidence>
<evidence type="ECO:0000256" key="4">
    <source>
        <dbReference type="ARBA" id="ARBA00022989"/>
    </source>
</evidence>
<keyword evidence="5 6" id="KW-0472">Membrane</keyword>
<dbReference type="KEGG" id="afri:E3E15_02650"/>
<organism evidence="7 8">
    <name type="scientific">Allofrancisella frigidaquae</name>
    <dbReference type="NCBI Taxonomy" id="1085644"/>
    <lineage>
        <taxon>Bacteria</taxon>
        <taxon>Pseudomonadati</taxon>
        <taxon>Pseudomonadota</taxon>
        <taxon>Gammaproteobacteria</taxon>
        <taxon>Thiotrichales</taxon>
        <taxon>Francisellaceae</taxon>
        <taxon>Allofrancisella</taxon>
    </lineage>
</organism>
<keyword evidence="2" id="KW-0813">Transport</keyword>
<evidence type="ECO:0000313" key="8">
    <source>
        <dbReference type="Proteomes" id="UP000503320"/>
    </source>
</evidence>
<keyword evidence="3 6" id="KW-0812">Transmembrane</keyword>
<reference evidence="7 8" key="1">
    <citation type="submission" date="2019-03" db="EMBL/GenBank/DDBJ databases">
        <title>Complete Genome Sequence of Allofrancisella frigidaquae Strain SYSU 10HL1970 Isolated from Water-Cooling Systems in China.</title>
        <authorList>
            <person name="Ohrman C."/>
            <person name="Uneklint I."/>
            <person name="Sjodin A."/>
        </authorList>
    </citation>
    <scope>NUCLEOTIDE SEQUENCE [LARGE SCALE GENOMIC DNA]</scope>
    <source>
        <strain evidence="7 8">SYSU 10HL1970</strain>
    </source>
</reference>
<feature type="transmembrane region" description="Helical" evidence="6">
    <location>
        <begin position="241"/>
        <end position="267"/>
    </location>
</feature>
<comment type="subcellular location">
    <subcellularLocation>
        <location evidence="1">Membrane</location>
        <topology evidence="1">Multi-pass membrane protein</topology>
    </subcellularLocation>
</comment>
<sequence>MNIKQTYASLLVGFISTATCFSFGFFTTVFKYNGLEFFYAYIIFSILLSYTMNLVAFYIGKFHPEINTYSSLVKYVIGSSKFRSISILFTGTVIILLTLILFNTVTYLSDLISSVYTNTLDVSTSLNLAALGITFIYITILLVLALKTKNHIKKFFKALAFVGLILVITTVLIVIYTSPYSLIEFKNFNTADSQINTLSNMLVMALVYAILSKFISLALYKNILNTLDNSFNNLKVISFSSLFCNITFSLVICMSIYATLGNYGIFLQPMDEVCLITLFSLIKQNSFIVYILLETTFILFNLIVMISILVYITKITNKFYIKVAISIIPLLITISLITQGFTHVSFSKMFALDLLIVFIFLFEVFIIGWIYDAQKLSYEILKHTNTKLSPMFNIMLRIVIPFVCLYTVAGYIFVCKSVILQTLIAVIFMIIYITIGIIFNKVFNKRKF</sequence>
<evidence type="ECO:0000256" key="5">
    <source>
        <dbReference type="ARBA" id="ARBA00023136"/>
    </source>
</evidence>
<feature type="transmembrane region" description="Helical" evidence="6">
    <location>
        <begin position="419"/>
        <end position="439"/>
    </location>
</feature>
<evidence type="ECO:0000256" key="1">
    <source>
        <dbReference type="ARBA" id="ARBA00004141"/>
    </source>
</evidence>
<keyword evidence="4 6" id="KW-1133">Transmembrane helix</keyword>
<gene>
    <name evidence="7" type="ORF">E3E15_02650</name>
</gene>
<dbReference type="PROSITE" id="PS50267">
    <property type="entry name" value="NA_NEUROTRAN_SYMP_3"/>
    <property type="match status" value="1"/>
</dbReference>
<feature type="transmembrane region" description="Helical" evidence="6">
    <location>
        <begin position="392"/>
        <end position="413"/>
    </location>
</feature>
<feature type="transmembrane region" description="Helical" evidence="6">
    <location>
        <begin position="158"/>
        <end position="178"/>
    </location>
</feature>
<feature type="transmembrane region" description="Helical" evidence="6">
    <location>
        <begin position="7"/>
        <end position="26"/>
    </location>
</feature>
<dbReference type="EMBL" id="CP038017">
    <property type="protein sequence ID" value="QIV94312.1"/>
    <property type="molecule type" value="Genomic_DNA"/>
</dbReference>
<dbReference type="SUPFAM" id="SSF161070">
    <property type="entry name" value="SNF-like"/>
    <property type="match status" value="1"/>
</dbReference>
<feature type="transmembrane region" description="Helical" evidence="6">
    <location>
        <begin position="350"/>
        <end position="371"/>
    </location>
</feature>
<proteinExistence type="predicted"/>
<dbReference type="AlphaFoldDB" id="A0A6M3HVR5"/>
<name>A0A6M3HVR5_9GAMM</name>
<feature type="transmembrane region" description="Helical" evidence="6">
    <location>
        <begin position="198"/>
        <end position="220"/>
    </location>
</feature>
<feature type="transmembrane region" description="Helical" evidence="6">
    <location>
        <begin position="319"/>
        <end position="338"/>
    </location>
</feature>